<dbReference type="Pfam" id="PF02922">
    <property type="entry name" value="CBM_48"/>
    <property type="match status" value="1"/>
</dbReference>
<reference evidence="20 21" key="1">
    <citation type="submission" date="2019-04" db="EMBL/GenBank/DDBJ databases">
        <title>Geobacter oryzae sp. nov., ferric-reducing bacteria isolated from paddy soil.</title>
        <authorList>
            <person name="Xu Z."/>
            <person name="Masuda Y."/>
            <person name="Itoh H."/>
            <person name="Senoo K."/>
        </authorList>
    </citation>
    <scope>NUCLEOTIDE SEQUENCE [LARGE SCALE GENOMIC DNA]</scope>
    <source>
        <strain evidence="20 21">Red111</strain>
    </source>
</reference>
<evidence type="ECO:0000256" key="5">
    <source>
        <dbReference type="ARBA" id="ARBA00015938"/>
    </source>
</evidence>
<dbReference type="InterPro" id="IPR013783">
    <property type="entry name" value="Ig-like_fold"/>
</dbReference>
<feature type="domain" description="Glycosyl hydrolase family 13 catalytic" evidence="19">
    <location>
        <begin position="113"/>
        <end position="455"/>
    </location>
</feature>
<evidence type="ECO:0000256" key="11">
    <source>
        <dbReference type="ARBA" id="ARBA00033284"/>
    </source>
</evidence>
<dbReference type="Gene3D" id="3.20.20.80">
    <property type="entry name" value="Glycosidases"/>
    <property type="match status" value="1"/>
</dbReference>
<dbReference type="SMART" id="SM00642">
    <property type="entry name" value="Aamy"/>
    <property type="match status" value="1"/>
</dbReference>
<feature type="binding site" evidence="16">
    <location>
        <begin position="319"/>
        <end position="323"/>
    </location>
    <ligand>
        <name>substrate</name>
    </ligand>
</feature>
<dbReference type="PIRSF" id="PIRSF006337">
    <property type="entry name" value="Trehalose_TreZ"/>
    <property type="match status" value="1"/>
</dbReference>
<dbReference type="PANTHER" id="PTHR43651">
    <property type="entry name" value="1,4-ALPHA-GLUCAN-BRANCHING ENZYME"/>
    <property type="match status" value="1"/>
</dbReference>
<evidence type="ECO:0000256" key="13">
    <source>
        <dbReference type="NCBIfam" id="TIGR02402"/>
    </source>
</evidence>
<feature type="active site" description="Proton donor" evidence="15">
    <location>
        <position position="294"/>
    </location>
</feature>
<dbReference type="SUPFAM" id="SSF81296">
    <property type="entry name" value="E set domains"/>
    <property type="match status" value="1"/>
</dbReference>
<evidence type="ECO:0000256" key="15">
    <source>
        <dbReference type="PIRSR" id="PIRSR006337-1"/>
    </source>
</evidence>
<dbReference type="InterPro" id="IPR014756">
    <property type="entry name" value="Ig_E-set"/>
</dbReference>
<feature type="region of interest" description="Disordered" evidence="18">
    <location>
        <begin position="71"/>
        <end position="90"/>
    </location>
</feature>
<evidence type="ECO:0000256" key="3">
    <source>
        <dbReference type="ARBA" id="ARBA00008061"/>
    </source>
</evidence>
<dbReference type="CDD" id="cd02853">
    <property type="entry name" value="E_set_MTHase_like_N"/>
    <property type="match status" value="1"/>
</dbReference>
<dbReference type="Proteomes" id="UP000306416">
    <property type="component" value="Unassembled WGS sequence"/>
</dbReference>
<dbReference type="CDD" id="cd11325">
    <property type="entry name" value="AmyAc_GTHase"/>
    <property type="match status" value="1"/>
</dbReference>
<dbReference type="GO" id="GO:0005992">
    <property type="term" value="P:trehalose biosynthetic process"/>
    <property type="evidence" value="ECO:0007669"/>
    <property type="project" value="UniProtKB-UniRule"/>
</dbReference>
<dbReference type="Pfam" id="PF00128">
    <property type="entry name" value="Alpha-amylase"/>
    <property type="match status" value="1"/>
</dbReference>
<evidence type="ECO:0000313" key="21">
    <source>
        <dbReference type="Proteomes" id="UP000306416"/>
    </source>
</evidence>
<comment type="subcellular location">
    <subcellularLocation>
        <location evidence="1 15">Cytoplasm</location>
    </subcellularLocation>
</comment>
<dbReference type="GO" id="GO:0005737">
    <property type="term" value="C:cytoplasm"/>
    <property type="evidence" value="ECO:0007669"/>
    <property type="project" value="UniProtKB-SubCell"/>
</dbReference>
<dbReference type="SUPFAM" id="SSF51445">
    <property type="entry name" value="(Trans)glycosidases"/>
    <property type="match status" value="1"/>
</dbReference>
<evidence type="ECO:0000256" key="17">
    <source>
        <dbReference type="PIRSR" id="PIRSR006337-3"/>
    </source>
</evidence>
<keyword evidence="6" id="KW-0963">Cytoplasm</keyword>
<dbReference type="GO" id="GO:0033942">
    <property type="term" value="F:4-alpha-D-(1-&gt;4)-alpha-D-glucanotrehalose trehalohydrolase activity"/>
    <property type="evidence" value="ECO:0007669"/>
    <property type="project" value="UniProtKB-EC"/>
</dbReference>
<keyword evidence="7 14" id="KW-0378">Hydrolase</keyword>
<feature type="active site" description="Nucleophile" evidence="15">
    <location>
        <position position="259"/>
    </location>
</feature>
<proteinExistence type="inferred from homology"/>
<keyword evidence="8" id="KW-0119">Carbohydrate metabolism</keyword>
<evidence type="ECO:0000256" key="10">
    <source>
        <dbReference type="ARBA" id="ARBA00032057"/>
    </source>
</evidence>
<evidence type="ECO:0000256" key="2">
    <source>
        <dbReference type="ARBA" id="ARBA00005199"/>
    </source>
</evidence>
<evidence type="ECO:0000256" key="8">
    <source>
        <dbReference type="ARBA" id="ARBA00023277"/>
    </source>
</evidence>
<dbReference type="InterPro" id="IPR017853">
    <property type="entry name" value="GH"/>
</dbReference>
<evidence type="ECO:0000256" key="7">
    <source>
        <dbReference type="ARBA" id="ARBA00022801"/>
    </source>
</evidence>
<dbReference type="Gene3D" id="2.60.40.10">
    <property type="entry name" value="Immunoglobulins"/>
    <property type="match status" value="1"/>
</dbReference>
<feature type="site" description="Transition state stabilizer" evidence="17">
    <location>
        <position position="389"/>
    </location>
</feature>
<evidence type="ECO:0000313" key="20">
    <source>
        <dbReference type="EMBL" id="TGU70920.1"/>
    </source>
</evidence>
<sequence length="617" mass="70116">MPVGAEVAPDGVHFRVWAPRCRKVSIQLEGAPQVVEFPMDLEENGYHSGTCPVARAGTRYRYRLDDNDSYPDPASRFQPEGPHGPSQVVDPGSFPWSDAGWQGIEPEGHVIYEIHVGTFTMEGTWKAAEEQLPALRDLGITLVEVMPVADFPGRFGWGYDGVNHFAPTRLYGTPDDMRRFVNRAHSLGLGVLLDVVYNHFGPEGNYLAQFSDHYYGENESDWGKMINFDGKHCESVREFFISNACYWIDEFHIDGLRFDATHAIVDGSQIHILGDITTRARMAANGRKLFLVAENESQDVLCMRPREEGGFGMDGVWNDDFHHSAHVALTGYHDAYYSEYFGSPQELISCAKWSYLYQGQFYFWQGKRRGSSTIGHSPSRYINYLQNHDQIGNSAWGIRIDKLTNPAALRAMTALYLLLPQTPMIFQGQEFAASSPFLYFADLSPEISQQVHQGRIEYLKQFTNIDSPEVIDTIDKPYELETFQQSRIDLKERERHGKVYALYRDLIRLRREDPVFSRGYACHIEGAVLGQAGFLLRYFLEDEQRLLLVNLGRELHLVPIPEPMLAPPSCCRWEILWSSEKVEFGGSGTPKLDTEKFWRLQGYASVVLVPVPEGETP</sequence>
<evidence type="ECO:0000256" key="9">
    <source>
        <dbReference type="ARBA" id="ARBA00023295"/>
    </source>
</evidence>
<keyword evidence="9 14" id="KW-0326">Glycosidase</keyword>
<evidence type="ECO:0000259" key="19">
    <source>
        <dbReference type="SMART" id="SM00642"/>
    </source>
</evidence>
<feature type="binding site" evidence="16">
    <location>
        <begin position="388"/>
        <end position="393"/>
    </location>
    <ligand>
        <name>substrate</name>
    </ligand>
</feature>
<dbReference type="InterPro" id="IPR022567">
    <property type="entry name" value="DUF3459"/>
</dbReference>
<dbReference type="PANTHER" id="PTHR43651:SF11">
    <property type="entry name" value="MALTO-OLIGOSYLTREHALOSE TREHALOHYDROLASE"/>
    <property type="match status" value="1"/>
</dbReference>
<gene>
    <name evidence="20" type="primary">treZ</name>
    <name evidence="20" type="ORF">E4633_16195</name>
</gene>
<dbReference type="AlphaFoldDB" id="A0A4S1CD05"/>
<dbReference type="Gene3D" id="1.10.10.760">
    <property type="entry name" value="E-set domains of sugar-utilizing enzymes"/>
    <property type="match status" value="1"/>
</dbReference>
<keyword evidence="21" id="KW-1185">Reference proteome</keyword>
<dbReference type="UniPathway" id="UPA00299"/>
<feature type="binding site" evidence="16">
    <location>
        <begin position="257"/>
        <end position="262"/>
    </location>
    <ligand>
        <name>substrate</name>
    </ligand>
</feature>
<evidence type="ECO:0000256" key="14">
    <source>
        <dbReference type="PIRNR" id="PIRNR006337"/>
    </source>
</evidence>
<comment type="catalytic activity">
    <reaction evidence="12 14">
        <text>hydrolysis of (1-&gt;4)-alpha-D-glucosidic linkage in 4-alpha-D-[(1-&gt;4)-alpha-D-glucanosyl]n trehalose to yield trehalose and (1-&gt;4)-alpha-D-glucan.</text>
        <dbReference type="EC" id="3.2.1.141"/>
    </reaction>
</comment>
<dbReference type="InterPro" id="IPR044901">
    <property type="entry name" value="Trehalose_TreZ_E-set_sf"/>
</dbReference>
<dbReference type="NCBIfam" id="TIGR02402">
    <property type="entry name" value="trehalose_TreZ"/>
    <property type="match status" value="1"/>
</dbReference>
<dbReference type="InterPro" id="IPR012768">
    <property type="entry name" value="Trehalose_TreZ"/>
</dbReference>
<dbReference type="EC" id="3.2.1.141" evidence="4 13"/>
<dbReference type="InterPro" id="IPR004193">
    <property type="entry name" value="Glyco_hydro_13_N"/>
</dbReference>
<evidence type="ECO:0000256" key="1">
    <source>
        <dbReference type="ARBA" id="ARBA00004496"/>
    </source>
</evidence>
<evidence type="ECO:0000256" key="16">
    <source>
        <dbReference type="PIRSR" id="PIRSR006337-2"/>
    </source>
</evidence>
<evidence type="ECO:0000256" key="12">
    <source>
        <dbReference type="ARBA" id="ARBA00034013"/>
    </source>
</evidence>
<organism evidence="20 21">
    <name type="scientific">Geomonas terrae</name>
    <dbReference type="NCBI Taxonomy" id="2562681"/>
    <lineage>
        <taxon>Bacteria</taxon>
        <taxon>Pseudomonadati</taxon>
        <taxon>Thermodesulfobacteriota</taxon>
        <taxon>Desulfuromonadia</taxon>
        <taxon>Geobacterales</taxon>
        <taxon>Geobacteraceae</taxon>
        <taxon>Geomonas</taxon>
    </lineage>
</organism>
<evidence type="ECO:0000256" key="18">
    <source>
        <dbReference type="SAM" id="MobiDB-lite"/>
    </source>
</evidence>
<dbReference type="Pfam" id="PF11941">
    <property type="entry name" value="DUF3459"/>
    <property type="match status" value="1"/>
</dbReference>
<comment type="pathway">
    <text evidence="2 14">Glycan biosynthesis; trehalose biosynthesis.</text>
</comment>
<comment type="caution">
    <text evidence="20">The sequence shown here is derived from an EMBL/GenBank/DDBJ whole genome shotgun (WGS) entry which is preliminary data.</text>
</comment>
<comment type="similarity">
    <text evidence="3 14">Belongs to the glycosyl hydrolase 13 family.</text>
</comment>
<evidence type="ECO:0000256" key="6">
    <source>
        <dbReference type="ARBA" id="ARBA00022490"/>
    </source>
</evidence>
<name>A0A4S1CD05_9BACT</name>
<dbReference type="EMBL" id="SRSC01000004">
    <property type="protein sequence ID" value="TGU70920.1"/>
    <property type="molecule type" value="Genomic_DNA"/>
</dbReference>
<evidence type="ECO:0000256" key="4">
    <source>
        <dbReference type="ARBA" id="ARBA00012268"/>
    </source>
</evidence>
<protein>
    <recommendedName>
        <fullName evidence="5 13">Malto-oligosyltrehalose trehalohydrolase</fullName>
        <shortName evidence="14">MTHase</shortName>
        <ecNumber evidence="4 13">3.2.1.141</ecNumber>
    </recommendedName>
    <alternativeName>
        <fullName evidence="11 14">4-alpha-D-((1-&gt;4)-alpha-D-glucano)trehalose trehalohydrolase</fullName>
    </alternativeName>
    <alternativeName>
        <fullName evidence="10 14">Maltooligosyl trehalose trehalohydrolase</fullName>
    </alternativeName>
</protein>
<dbReference type="InterPro" id="IPR006047">
    <property type="entry name" value="GH13_cat_dom"/>
</dbReference>
<accession>A0A4S1CD05</accession>